<organism evidence="2 3">
    <name type="scientific">Clytia hemisphaerica</name>
    <dbReference type="NCBI Taxonomy" id="252671"/>
    <lineage>
        <taxon>Eukaryota</taxon>
        <taxon>Metazoa</taxon>
        <taxon>Cnidaria</taxon>
        <taxon>Hydrozoa</taxon>
        <taxon>Hydroidolina</taxon>
        <taxon>Leptothecata</taxon>
        <taxon>Obeliida</taxon>
        <taxon>Clytiidae</taxon>
        <taxon>Clytia</taxon>
    </lineage>
</organism>
<keyword evidence="1" id="KW-0732">Signal</keyword>
<proteinExistence type="predicted"/>
<evidence type="ECO:0000313" key="3">
    <source>
        <dbReference type="Proteomes" id="UP000594262"/>
    </source>
</evidence>
<name>A0A7M5V6E6_9CNID</name>
<sequence>MKSYTIFAFLAFVALASADFAFEDMYDGGSGDVSCLKERNECLESAHGIFGRIKCFGAYTKCVSQCAGACGMDYLECRRNKGYLRHCLKAHSRCMYQCQK</sequence>
<evidence type="ECO:0000313" key="2">
    <source>
        <dbReference type="EnsemblMetazoa" id="CLYHEMP010579.1"/>
    </source>
</evidence>
<dbReference type="AlphaFoldDB" id="A0A7M5V6E6"/>
<dbReference type="Proteomes" id="UP000594262">
    <property type="component" value="Unplaced"/>
</dbReference>
<keyword evidence="3" id="KW-1185">Reference proteome</keyword>
<dbReference type="EnsemblMetazoa" id="CLYHEMT010579.1">
    <property type="protein sequence ID" value="CLYHEMP010579.1"/>
    <property type="gene ID" value="CLYHEMG010579"/>
</dbReference>
<evidence type="ECO:0000256" key="1">
    <source>
        <dbReference type="SAM" id="SignalP"/>
    </source>
</evidence>
<dbReference type="RefSeq" id="XP_066918477.1">
    <property type="nucleotide sequence ID" value="XM_067062376.1"/>
</dbReference>
<feature type="signal peptide" evidence="1">
    <location>
        <begin position="1"/>
        <end position="18"/>
    </location>
</feature>
<protein>
    <submittedName>
        <fullName evidence="2">Uncharacterized protein</fullName>
    </submittedName>
</protein>
<reference evidence="2" key="1">
    <citation type="submission" date="2021-01" db="UniProtKB">
        <authorList>
            <consortium name="EnsemblMetazoa"/>
        </authorList>
    </citation>
    <scope>IDENTIFICATION</scope>
</reference>
<dbReference type="GeneID" id="136805815"/>
<accession>A0A7M5V6E6</accession>
<feature type="chain" id="PRO_5029639394" evidence="1">
    <location>
        <begin position="19"/>
        <end position="100"/>
    </location>
</feature>